<evidence type="ECO:0000256" key="5">
    <source>
        <dbReference type="ARBA" id="ARBA00022801"/>
    </source>
</evidence>
<dbReference type="SFLD" id="SFLDG01129">
    <property type="entry name" value="C1.5:_HAD__Beta-PGM__Phosphata"/>
    <property type="match status" value="1"/>
</dbReference>
<evidence type="ECO:0000256" key="3">
    <source>
        <dbReference type="ARBA" id="ARBA00013078"/>
    </source>
</evidence>
<dbReference type="SFLD" id="SFLDG01135">
    <property type="entry name" value="C1.5.6:_HAD__Beta-PGM__Phospha"/>
    <property type="match status" value="1"/>
</dbReference>
<dbReference type="PANTHER" id="PTHR43434:SF23">
    <property type="entry name" value="PHOSPHOGLYCOLATE PHOSPHATASE"/>
    <property type="match status" value="1"/>
</dbReference>
<dbReference type="HOGENOM" id="CLU_045011_19_1_4"/>
<keyword evidence="4" id="KW-0479">Metal-binding</keyword>
<keyword evidence="7" id="KW-0119">Carbohydrate metabolism</keyword>
<dbReference type="InterPro" id="IPR006439">
    <property type="entry name" value="HAD-SF_hydro_IA"/>
</dbReference>
<dbReference type="GO" id="GO:0006281">
    <property type="term" value="P:DNA repair"/>
    <property type="evidence" value="ECO:0007669"/>
    <property type="project" value="TreeGrafter"/>
</dbReference>
<dbReference type="GO" id="GO:0005829">
    <property type="term" value="C:cytosol"/>
    <property type="evidence" value="ECO:0007669"/>
    <property type="project" value="TreeGrafter"/>
</dbReference>
<comment type="pathway">
    <text evidence="2">Organic acid metabolism; glycolate biosynthesis; glycolate from 2-phosphoglycolate: step 1/1.</text>
</comment>
<name>M1MCH0_9PROT</name>
<evidence type="ECO:0000256" key="1">
    <source>
        <dbReference type="ARBA" id="ARBA00000830"/>
    </source>
</evidence>
<accession>M1MCH0</accession>
<dbReference type="GO" id="GO:0008967">
    <property type="term" value="F:phosphoglycolate phosphatase activity"/>
    <property type="evidence" value="ECO:0007669"/>
    <property type="project" value="UniProtKB-EC"/>
</dbReference>
<dbReference type="Pfam" id="PF13419">
    <property type="entry name" value="HAD_2"/>
    <property type="match status" value="1"/>
</dbReference>
<evidence type="ECO:0000256" key="6">
    <source>
        <dbReference type="ARBA" id="ARBA00022842"/>
    </source>
</evidence>
<dbReference type="InterPro" id="IPR050155">
    <property type="entry name" value="HAD-like_hydrolase_sf"/>
</dbReference>
<dbReference type="EC" id="3.1.3.18" evidence="3"/>
<dbReference type="SUPFAM" id="SSF56784">
    <property type="entry name" value="HAD-like"/>
    <property type="match status" value="1"/>
</dbReference>
<dbReference type="PATRIC" id="fig|1208922.3.peg.42"/>
<dbReference type="RefSeq" id="WP_015237767.1">
    <property type="nucleotide sequence ID" value="NC_020285.1"/>
</dbReference>
<dbReference type="NCBIfam" id="TIGR01509">
    <property type="entry name" value="HAD-SF-IA-v3"/>
    <property type="match status" value="1"/>
</dbReference>
<protein>
    <recommendedName>
        <fullName evidence="3">phosphoglycolate phosphatase</fullName>
        <ecNumber evidence="3">3.1.3.18</ecNumber>
    </recommendedName>
</protein>
<proteinExistence type="predicted"/>
<evidence type="ECO:0000256" key="4">
    <source>
        <dbReference type="ARBA" id="ARBA00022723"/>
    </source>
</evidence>
<dbReference type="Gene3D" id="3.40.50.1000">
    <property type="entry name" value="HAD superfamily/HAD-like"/>
    <property type="match status" value="1"/>
</dbReference>
<organism evidence="9 10">
    <name type="scientific">Candidatus Kinetoplastidibacterium blastocrithidiae TCC012E</name>
    <dbReference type="NCBI Taxonomy" id="1208922"/>
    <lineage>
        <taxon>Bacteria</taxon>
        <taxon>Pseudomonadati</taxon>
        <taxon>Pseudomonadota</taxon>
        <taxon>Betaproteobacteria</taxon>
        <taxon>Candidatus Kinetoplastidibacterium</taxon>
    </lineage>
</organism>
<evidence type="ECO:0000256" key="2">
    <source>
        <dbReference type="ARBA" id="ARBA00004818"/>
    </source>
</evidence>
<evidence type="ECO:0000256" key="7">
    <source>
        <dbReference type="ARBA" id="ARBA00023277"/>
    </source>
</evidence>
<dbReference type="AlphaFoldDB" id="M1MCH0"/>
<dbReference type="InterPro" id="IPR036412">
    <property type="entry name" value="HAD-like_sf"/>
</dbReference>
<dbReference type="GO" id="GO:0046872">
    <property type="term" value="F:metal ion binding"/>
    <property type="evidence" value="ECO:0007669"/>
    <property type="project" value="UniProtKB-KW"/>
</dbReference>
<dbReference type="SFLD" id="SFLDS00003">
    <property type="entry name" value="Haloacid_Dehalogenase"/>
    <property type="match status" value="1"/>
</dbReference>
<dbReference type="NCBIfam" id="TIGR01549">
    <property type="entry name" value="HAD-SF-IA-v1"/>
    <property type="match status" value="1"/>
</dbReference>
<dbReference type="Gene3D" id="1.10.150.240">
    <property type="entry name" value="Putative phosphatase, domain 2"/>
    <property type="match status" value="1"/>
</dbReference>
<reference evidence="9 10" key="1">
    <citation type="journal article" date="2013" name="Genome Biol. Evol.">
        <title>Genome evolution and phylogenomic analysis of candidatus kinetoplastibacterium, the betaproteobacterial endosymbionts of strigomonas and angomonas.</title>
        <authorList>
            <person name="Alves J.M."/>
            <person name="Serrano M.G."/>
            <person name="Maia da Silva F."/>
            <person name="Voegtly L.J."/>
            <person name="Matveyev A.V."/>
            <person name="Teixeira M.M."/>
            <person name="Camargo E.P."/>
            <person name="Buck G.A."/>
        </authorList>
    </citation>
    <scope>NUCLEOTIDE SEQUENCE [LARGE SCALE GENOMIC DNA]</scope>
    <source>
        <strain evidence="9 10">TCC012E</strain>
    </source>
</reference>
<comment type="catalytic activity">
    <reaction evidence="1">
        <text>2-phosphoglycolate + H2O = glycolate + phosphate</text>
        <dbReference type="Rhea" id="RHEA:14369"/>
        <dbReference type="ChEBI" id="CHEBI:15377"/>
        <dbReference type="ChEBI" id="CHEBI:29805"/>
        <dbReference type="ChEBI" id="CHEBI:43474"/>
        <dbReference type="ChEBI" id="CHEBI:58033"/>
        <dbReference type="EC" id="3.1.3.18"/>
    </reaction>
</comment>
<dbReference type="FunFam" id="3.40.50.1000:FF:000022">
    <property type="entry name" value="Phosphoglycolate phosphatase"/>
    <property type="match status" value="1"/>
</dbReference>
<keyword evidence="5 9" id="KW-0378">Hydrolase</keyword>
<dbReference type="EMBL" id="CP003807">
    <property type="protein sequence ID" value="AGF49495.1"/>
    <property type="molecule type" value="Genomic_DNA"/>
</dbReference>
<dbReference type="KEGG" id="kbt:BCUE_0254"/>
<dbReference type="PANTHER" id="PTHR43434">
    <property type="entry name" value="PHOSPHOGLYCOLATE PHOSPHATASE"/>
    <property type="match status" value="1"/>
</dbReference>
<evidence type="ECO:0000313" key="9">
    <source>
        <dbReference type="EMBL" id="AGF49495.1"/>
    </source>
</evidence>
<dbReference type="InterPro" id="IPR023198">
    <property type="entry name" value="PGP-like_dom2"/>
</dbReference>
<dbReference type="InterPro" id="IPR041492">
    <property type="entry name" value="HAD_2"/>
</dbReference>
<dbReference type="Proteomes" id="UP000011563">
    <property type="component" value="Chromosome"/>
</dbReference>
<dbReference type="InterPro" id="IPR023214">
    <property type="entry name" value="HAD_sf"/>
</dbReference>
<keyword evidence="10" id="KW-1185">Reference proteome</keyword>
<sequence>MNEINSVLIDLDGTMIDSISDISDAINIMLKEISLDNIPENAVKNLIGKGVDSLINKSLSFNSSEINLSKDYFTKAKNSFLRNYKIRNGNKTTVYNGVLDGLKTLKTNKIRTSVVTNKPTELAMKILRDTNLLPFFEYIICGDTCQKCKPFPDQILLACKKMNIKPQQTIFVGDSLNDVLSSKSANTAATLLVSYGYNNNSNIQAMGADVIIDNLTKVSQWVHHYNSVTL</sequence>
<gene>
    <name evidence="9" type="ORF">BCUE_0254</name>
</gene>
<keyword evidence="6" id="KW-0460">Magnesium</keyword>
<evidence type="ECO:0000313" key="10">
    <source>
        <dbReference type="Proteomes" id="UP000011563"/>
    </source>
</evidence>
<evidence type="ECO:0000256" key="8">
    <source>
        <dbReference type="ARBA" id="ARBA00059247"/>
    </source>
</evidence>
<comment type="function">
    <text evidence="8">Specifically catalyzes the dephosphorylation of 2-phosphoglycolate. Is involved in the dissimilation of the intracellular 2-phosphoglycolate formed during the DNA repair of 3'-phosphoglycolate ends, a major class of DNA lesions induced by oxidative stress.</text>
</comment>